<comment type="similarity">
    <text evidence="1 4">Belongs to the short-chain dehydrogenases/reductases (SDR) family.</text>
</comment>
<dbReference type="EMBL" id="JANBUL010000353">
    <property type="protein sequence ID" value="KAJ2776539.1"/>
    <property type="molecule type" value="Genomic_DNA"/>
</dbReference>
<keyword evidence="2" id="KW-0521">NADP</keyword>
<dbReference type="PROSITE" id="PS00061">
    <property type="entry name" value="ADH_SHORT"/>
    <property type="match status" value="1"/>
</dbReference>
<evidence type="ECO:0000256" key="4">
    <source>
        <dbReference type="RuleBase" id="RU000363"/>
    </source>
</evidence>
<dbReference type="SMART" id="SM00822">
    <property type="entry name" value="PKS_KR"/>
    <property type="match status" value="1"/>
</dbReference>
<dbReference type="InterPro" id="IPR020904">
    <property type="entry name" value="Sc_DH/Rdtase_CS"/>
</dbReference>
<keyword evidence="3" id="KW-0560">Oxidoreductase</keyword>
<evidence type="ECO:0000313" key="6">
    <source>
        <dbReference type="EMBL" id="KAJ2776539.1"/>
    </source>
</evidence>
<proteinExistence type="inferred from homology"/>
<reference evidence="6" key="1">
    <citation type="submission" date="2022-07" db="EMBL/GenBank/DDBJ databases">
        <title>Phylogenomic reconstructions and comparative analyses of Kickxellomycotina fungi.</title>
        <authorList>
            <person name="Reynolds N.K."/>
            <person name="Stajich J.E."/>
            <person name="Barry K."/>
            <person name="Grigoriev I.V."/>
            <person name="Crous P."/>
            <person name="Smith M.E."/>
        </authorList>
    </citation>
    <scope>NUCLEOTIDE SEQUENCE</scope>
    <source>
        <strain evidence="6">NBRC 105414</strain>
    </source>
</reference>
<evidence type="ECO:0000256" key="1">
    <source>
        <dbReference type="ARBA" id="ARBA00006484"/>
    </source>
</evidence>
<evidence type="ECO:0000256" key="2">
    <source>
        <dbReference type="ARBA" id="ARBA00022857"/>
    </source>
</evidence>
<protein>
    <recommendedName>
        <fullName evidence="5">Ketoreductase domain-containing protein</fullName>
    </recommendedName>
</protein>
<dbReference type="Gene3D" id="3.40.50.720">
    <property type="entry name" value="NAD(P)-binding Rossmann-like Domain"/>
    <property type="match status" value="1"/>
</dbReference>
<dbReference type="PANTHER" id="PTHR24322:SF736">
    <property type="entry name" value="RETINOL DEHYDROGENASE 10"/>
    <property type="match status" value="1"/>
</dbReference>
<dbReference type="PRINTS" id="PR00081">
    <property type="entry name" value="GDHRDH"/>
</dbReference>
<dbReference type="InterPro" id="IPR036291">
    <property type="entry name" value="NAD(P)-bd_dom_sf"/>
</dbReference>
<gene>
    <name evidence="6" type="ORF">H4R18_005619</name>
</gene>
<dbReference type="InterPro" id="IPR057326">
    <property type="entry name" value="KR_dom"/>
</dbReference>
<feature type="domain" description="Ketoreductase" evidence="5">
    <location>
        <begin position="82"/>
        <end position="258"/>
    </location>
</feature>
<evidence type="ECO:0000259" key="5">
    <source>
        <dbReference type="SMART" id="SM00822"/>
    </source>
</evidence>
<name>A0A9W8H107_9FUNG</name>
<dbReference type="GO" id="GO:0016616">
    <property type="term" value="F:oxidoreductase activity, acting on the CH-OH group of donors, NAD or NADP as acceptor"/>
    <property type="evidence" value="ECO:0007669"/>
    <property type="project" value="TreeGrafter"/>
</dbReference>
<evidence type="ECO:0000256" key="3">
    <source>
        <dbReference type="ARBA" id="ARBA00023002"/>
    </source>
</evidence>
<sequence>MIGGCLGPVQAGLNIDTAVCALSAVASEPLGAAAVVVAAFLRGALASPWLFAYLALFVGRAALAWGRRQQQGRARTVDWSQQVVVLTGGAHGIGLELLQRLSAAGARVAVLDIRPALDRVPAGARYYRCDLTDAAQVSAVLDQVGADLGTATMLVNNAGTVCPHLLAEQSVQDVERVVRTNLVAPMLLTRHLLPGMLGCAHAHIVFVSSALAFAGVPQLATYTASKAGLALFYESLRLELRYHHRAPHVKTTALFPSKVDTGLFSGIRMRHWLSPRLSAASVADAVFSALERSREGEVYMPAYVNFMPLYMFAPRAARDLVGRIAGSIDSMRTFRGHGGGDSKDRS</sequence>
<comment type="caution">
    <text evidence="6">The sequence shown here is derived from an EMBL/GenBank/DDBJ whole genome shotgun (WGS) entry which is preliminary data.</text>
</comment>
<evidence type="ECO:0000313" key="7">
    <source>
        <dbReference type="Proteomes" id="UP001140217"/>
    </source>
</evidence>
<accession>A0A9W8H107</accession>
<dbReference type="InterPro" id="IPR002347">
    <property type="entry name" value="SDR_fam"/>
</dbReference>
<dbReference type="PANTHER" id="PTHR24322">
    <property type="entry name" value="PKSB"/>
    <property type="match status" value="1"/>
</dbReference>
<dbReference type="AlphaFoldDB" id="A0A9W8H107"/>
<organism evidence="6 7">
    <name type="scientific">Coemansia javaensis</name>
    <dbReference type="NCBI Taxonomy" id="2761396"/>
    <lineage>
        <taxon>Eukaryota</taxon>
        <taxon>Fungi</taxon>
        <taxon>Fungi incertae sedis</taxon>
        <taxon>Zoopagomycota</taxon>
        <taxon>Kickxellomycotina</taxon>
        <taxon>Kickxellomycetes</taxon>
        <taxon>Kickxellales</taxon>
        <taxon>Kickxellaceae</taxon>
        <taxon>Coemansia</taxon>
    </lineage>
</organism>
<dbReference type="OrthoDB" id="10253736at2759"/>
<dbReference type="SUPFAM" id="SSF51735">
    <property type="entry name" value="NAD(P)-binding Rossmann-fold domains"/>
    <property type="match status" value="1"/>
</dbReference>
<dbReference type="Pfam" id="PF00106">
    <property type="entry name" value="adh_short"/>
    <property type="match status" value="1"/>
</dbReference>
<dbReference type="PRINTS" id="PR00080">
    <property type="entry name" value="SDRFAMILY"/>
</dbReference>
<keyword evidence="7" id="KW-1185">Reference proteome</keyword>
<dbReference type="Proteomes" id="UP001140217">
    <property type="component" value="Unassembled WGS sequence"/>
</dbReference>